<name>A0A4V0YEY0_9BACL</name>
<dbReference type="AlphaFoldDB" id="A0A4V0YEY0"/>
<evidence type="ECO:0008006" key="3">
    <source>
        <dbReference type="Google" id="ProtNLM"/>
    </source>
</evidence>
<proteinExistence type="predicted"/>
<evidence type="ECO:0000313" key="2">
    <source>
        <dbReference type="Proteomes" id="UP000293568"/>
    </source>
</evidence>
<dbReference type="RefSeq" id="WP_129438670.1">
    <property type="nucleotide sequence ID" value="NZ_CP035492.1"/>
</dbReference>
<dbReference type="KEGG" id="pprt:ET464_04685"/>
<gene>
    <name evidence="1" type="ORF">ET464_04685</name>
</gene>
<accession>A0A4V0YEY0</accession>
<dbReference type="EMBL" id="CP035492">
    <property type="protein sequence ID" value="QAY65781.1"/>
    <property type="molecule type" value="Genomic_DNA"/>
</dbReference>
<protein>
    <recommendedName>
        <fullName evidence="3">Polymerase nucleotidyl transferase domain-containing protein</fullName>
    </recommendedName>
</protein>
<reference evidence="1 2" key="1">
    <citation type="submission" date="2019-01" db="EMBL/GenBank/DDBJ databases">
        <title>Genome sequencing of strain FW100M-2.</title>
        <authorList>
            <person name="Heo J."/>
            <person name="Kim S.-J."/>
            <person name="Kim J.-S."/>
            <person name="Hong S.-B."/>
            <person name="Kwon S.-W."/>
        </authorList>
    </citation>
    <scope>NUCLEOTIDE SEQUENCE [LARGE SCALE GENOMIC DNA]</scope>
    <source>
        <strain evidence="1 2">FW100M-2</strain>
    </source>
</reference>
<dbReference type="Proteomes" id="UP000293568">
    <property type="component" value="Chromosome"/>
</dbReference>
<sequence>MKVKQVREAAADWVRSRGSGLEQYCGAYISGSTVGLPDDADMPIGSDIDVMVVLNRDNLPMKPGKLLHQGVLVEISFLALQQLSSPEAVLSSYHLAGGLRTDTIIDDPTGYLRKLQSEVSRHFAQKKWVRARCEHVLQSIQNGLSSIPPAGPWHAPITSWLFPTGITTHVILVAALRNPTVRLRYLAASRVLAADNRMALYEKLLRLLGCETISAQRVEQHLQQLERTFDTAAAAARTLLPFSSDITAAAKPIIIDGSRVLIKQGNHREAVFWMMATFARCHHIFTVDQPELLPVYEPSFREMAADLGIYSFEDMAKRARQTLNFLPELRQAAEQMIQASEAEAHRS</sequence>
<dbReference type="OrthoDB" id="3659232at2"/>
<evidence type="ECO:0000313" key="1">
    <source>
        <dbReference type="EMBL" id="QAY65781.1"/>
    </source>
</evidence>
<keyword evidence="2" id="KW-1185">Reference proteome</keyword>
<organism evidence="1 2">
    <name type="scientific">Paenibacillus protaetiae</name>
    <dbReference type="NCBI Taxonomy" id="2509456"/>
    <lineage>
        <taxon>Bacteria</taxon>
        <taxon>Bacillati</taxon>
        <taxon>Bacillota</taxon>
        <taxon>Bacilli</taxon>
        <taxon>Bacillales</taxon>
        <taxon>Paenibacillaceae</taxon>
        <taxon>Paenibacillus</taxon>
    </lineage>
</organism>